<sequence>MLPTSAEAKMQIPNATRKAMQNLRAAECSTRWGYAGCETAYRTCAAPIEVVPVPRGA</sequence>
<comment type="caution">
    <text evidence="1">The sequence shown here is derived from an EMBL/GenBank/DDBJ whole genome shotgun (WGS) entry which is preliminary data.</text>
</comment>
<name>A0AAD7G6H3_MYCRO</name>
<accession>A0AAD7G6H3</accession>
<evidence type="ECO:0000313" key="1">
    <source>
        <dbReference type="EMBL" id="KAJ7672083.1"/>
    </source>
</evidence>
<dbReference type="Proteomes" id="UP001221757">
    <property type="component" value="Unassembled WGS sequence"/>
</dbReference>
<reference evidence="1" key="1">
    <citation type="submission" date="2023-03" db="EMBL/GenBank/DDBJ databases">
        <title>Massive genome expansion in bonnet fungi (Mycena s.s.) driven by repeated elements and novel gene families across ecological guilds.</title>
        <authorList>
            <consortium name="Lawrence Berkeley National Laboratory"/>
            <person name="Harder C.B."/>
            <person name="Miyauchi S."/>
            <person name="Viragh M."/>
            <person name="Kuo A."/>
            <person name="Thoen E."/>
            <person name="Andreopoulos B."/>
            <person name="Lu D."/>
            <person name="Skrede I."/>
            <person name="Drula E."/>
            <person name="Henrissat B."/>
            <person name="Morin E."/>
            <person name="Kohler A."/>
            <person name="Barry K."/>
            <person name="LaButti K."/>
            <person name="Morin E."/>
            <person name="Salamov A."/>
            <person name="Lipzen A."/>
            <person name="Mereny Z."/>
            <person name="Hegedus B."/>
            <person name="Baldrian P."/>
            <person name="Stursova M."/>
            <person name="Weitz H."/>
            <person name="Taylor A."/>
            <person name="Grigoriev I.V."/>
            <person name="Nagy L.G."/>
            <person name="Martin F."/>
            <person name="Kauserud H."/>
        </authorList>
    </citation>
    <scope>NUCLEOTIDE SEQUENCE</scope>
    <source>
        <strain evidence="1">CBHHK067</strain>
    </source>
</reference>
<keyword evidence="2" id="KW-1185">Reference proteome</keyword>
<protein>
    <submittedName>
        <fullName evidence="1">Uncharacterized protein</fullName>
    </submittedName>
</protein>
<dbReference type="AlphaFoldDB" id="A0AAD7G6H3"/>
<dbReference type="EMBL" id="JARKIE010000168">
    <property type="protein sequence ID" value="KAJ7672083.1"/>
    <property type="molecule type" value="Genomic_DNA"/>
</dbReference>
<gene>
    <name evidence="1" type="ORF">B0H17DRAFT_1084363</name>
</gene>
<evidence type="ECO:0000313" key="2">
    <source>
        <dbReference type="Proteomes" id="UP001221757"/>
    </source>
</evidence>
<organism evidence="1 2">
    <name type="scientific">Mycena rosella</name>
    <name type="common">Pink bonnet</name>
    <name type="synonym">Agaricus rosellus</name>
    <dbReference type="NCBI Taxonomy" id="1033263"/>
    <lineage>
        <taxon>Eukaryota</taxon>
        <taxon>Fungi</taxon>
        <taxon>Dikarya</taxon>
        <taxon>Basidiomycota</taxon>
        <taxon>Agaricomycotina</taxon>
        <taxon>Agaricomycetes</taxon>
        <taxon>Agaricomycetidae</taxon>
        <taxon>Agaricales</taxon>
        <taxon>Marasmiineae</taxon>
        <taxon>Mycenaceae</taxon>
        <taxon>Mycena</taxon>
    </lineage>
</organism>
<proteinExistence type="predicted"/>